<proteinExistence type="predicted"/>
<comment type="caution">
    <text evidence="1">The sequence shown here is derived from an EMBL/GenBank/DDBJ whole genome shotgun (WGS) entry which is preliminary data.</text>
</comment>
<protein>
    <submittedName>
        <fullName evidence="1">Uncharacterized protein</fullName>
    </submittedName>
</protein>
<evidence type="ECO:0000313" key="1">
    <source>
        <dbReference type="EMBL" id="NEV88949.1"/>
    </source>
</evidence>
<reference evidence="1" key="1">
    <citation type="journal article" date="2020" name="Microorganisms">
        <title>Isolation, Genomic and Metabolomic Characterization of Streptomyces tendae VITAKN with Quorum Sensing Inhibitory Activity from Southern India.</title>
        <authorList>
            <person name="Ishaque N.M."/>
            <person name="Burgsdorf I."/>
            <person name="Limlingan Malit J.J."/>
            <person name="Saha S."/>
            <person name="Teta R."/>
            <person name="Ewe D."/>
            <person name="Kannabiran K."/>
            <person name="Hrouzek P."/>
            <person name="Steindler L."/>
            <person name="Costantino V."/>
            <person name="Saurav K."/>
        </authorList>
    </citation>
    <scope>NUCLEOTIDE SEQUENCE</scope>
    <source>
        <strain evidence="1">VITAKN</strain>
    </source>
</reference>
<dbReference type="AlphaFoldDB" id="A0A6B3QLG3"/>
<dbReference type="EMBL" id="JAAIFS010000004">
    <property type="protein sequence ID" value="NEV88949.1"/>
    <property type="molecule type" value="Genomic_DNA"/>
</dbReference>
<organism evidence="1">
    <name type="scientific">Streptomyces tendae</name>
    <dbReference type="NCBI Taxonomy" id="1932"/>
    <lineage>
        <taxon>Bacteria</taxon>
        <taxon>Bacillati</taxon>
        <taxon>Actinomycetota</taxon>
        <taxon>Actinomycetes</taxon>
        <taxon>Kitasatosporales</taxon>
        <taxon>Streptomycetaceae</taxon>
        <taxon>Streptomyces</taxon>
    </lineage>
</organism>
<name>A0A6B3QLG3_STRTE</name>
<sequence length="86" mass="9634">MAEDEQMQKAMDAIWDFLKKEQIVDSSAPLNETLKFSVLDHGNLDEPFLSAMAYELDGTEATTINLVGDEFTLDMTIRDAAKVMCD</sequence>
<gene>
    <name evidence="1" type="ORF">GUR47_20070</name>
</gene>
<dbReference type="RefSeq" id="WP_164459219.1">
    <property type="nucleotide sequence ID" value="NZ_JAAIFS010000004.1"/>
</dbReference>
<accession>A0A6B3QLG3</accession>